<dbReference type="EMBL" id="JAIWYP010000015">
    <property type="protein sequence ID" value="KAH3699324.1"/>
    <property type="molecule type" value="Genomic_DNA"/>
</dbReference>
<accession>A0A9D3YIB2</accession>
<evidence type="ECO:0000256" key="1">
    <source>
        <dbReference type="SAM" id="MobiDB-lite"/>
    </source>
</evidence>
<reference evidence="2" key="2">
    <citation type="submission" date="2020-11" db="EMBL/GenBank/DDBJ databases">
        <authorList>
            <person name="McCartney M.A."/>
            <person name="Auch B."/>
            <person name="Kono T."/>
            <person name="Mallez S."/>
            <person name="Becker A."/>
            <person name="Gohl D.M."/>
            <person name="Silverstein K.A.T."/>
            <person name="Koren S."/>
            <person name="Bechman K.B."/>
            <person name="Herman A."/>
            <person name="Abrahante J.E."/>
            <person name="Garbe J."/>
        </authorList>
    </citation>
    <scope>NUCLEOTIDE SEQUENCE</scope>
    <source>
        <strain evidence="2">Duluth1</strain>
        <tissue evidence="2">Whole animal</tissue>
    </source>
</reference>
<sequence>MGKLDQLLESPNRSPSPTRRKCFNDKETGQFEQECLSLIYNVKGPPIIIRQIIYDSMFCLNASMNGLTVQAEVIKAAEITLVLDQVAAQLPKQALMLEMVFEWNLLN</sequence>
<proteinExistence type="predicted"/>
<reference evidence="2" key="1">
    <citation type="journal article" date="2019" name="bioRxiv">
        <title>The Genome of the Zebra Mussel, Dreissena polymorpha: A Resource for Invasive Species Research.</title>
        <authorList>
            <person name="McCartney M.A."/>
            <person name="Auch B."/>
            <person name="Kono T."/>
            <person name="Mallez S."/>
            <person name="Zhang Y."/>
            <person name="Obille A."/>
            <person name="Becker A."/>
            <person name="Abrahante J.E."/>
            <person name="Garbe J."/>
            <person name="Badalamenti J.P."/>
            <person name="Herman A."/>
            <person name="Mangelson H."/>
            <person name="Liachko I."/>
            <person name="Sullivan S."/>
            <person name="Sone E.D."/>
            <person name="Koren S."/>
            <person name="Silverstein K.A.T."/>
            <person name="Beckman K.B."/>
            <person name="Gohl D.M."/>
        </authorList>
    </citation>
    <scope>NUCLEOTIDE SEQUENCE</scope>
    <source>
        <strain evidence="2">Duluth1</strain>
        <tissue evidence="2">Whole animal</tissue>
    </source>
</reference>
<feature type="region of interest" description="Disordered" evidence="1">
    <location>
        <begin position="1"/>
        <end position="24"/>
    </location>
</feature>
<dbReference type="AlphaFoldDB" id="A0A9D3YIB2"/>
<organism evidence="2 3">
    <name type="scientific">Dreissena polymorpha</name>
    <name type="common">Zebra mussel</name>
    <name type="synonym">Mytilus polymorpha</name>
    <dbReference type="NCBI Taxonomy" id="45954"/>
    <lineage>
        <taxon>Eukaryota</taxon>
        <taxon>Metazoa</taxon>
        <taxon>Spiralia</taxon>
        <taxon>Lophotrochozoa</taxon>
        <taxon>Mollusca</taxon>
        <taxon>Bivalvia</taxon>
        <taxon>Autobranchia</taxon>
        <taxon>Heteroconchia</taxon>
        <taxon>Euheterodonta</taxon>
        <taxon>Imparidentia</taxon>
        <taxon>Neoheterodontei</taxon>
        <taxon>Myida</taxon>
        <taxon>Dreissenoidea</taxon>
        <taxon>Dreissenidae</taxon>
        <taxon>Dreissena</taxon>
    </lineage>
</organism>
<name>A0A9D3YIB2_DREPO</name>
<keyword evidence="3" id="KW-1185">Reference proteome</keyword>
<gene>
    <name evidence="2" type="ORF">DPMN_074280</name>
</gene>
<protein>
    <submittedName>
        <fullName evidence="2">Uncharacterized protein</fullName>
    </submittedName>
</protein>
<comment type="caution">
    <text evidence="2">The sequence shown here is derived from an EMBL/GenBank/DDBJ whole genome shotgun (WGS) entry which is preliminary data.</text>
</comment>
<dbReference type="Proteomes" id="UP000828390">
    <property type="component" value="Unassembled WGS sequence"/>
</dbReference>
<evidence type="ECO:0000313" key="2">
    <source>
        <dbReference type="EMBL" id="KAH3699324.1"/>
    </source>
</evidence>
<evidence type="ECO:0000313" key="3">
    <source>
        <dbReference type="Proteomes" id="UP000828390"/>
    </source>
</evidence>